<dbReference type="RefSeq" id="WP_034921340.1">
    <property type="nucleotide sequence ID" value="NZ_JDSS02000006.1"/>
</dbReference>
<comment type="caution">
    <text evidence="2">The sequence shown here is derived from an EMBL/GenBank/DDBJ whole genome shotgun (WGS) entry which is preliminary data.</text>
</comment>
<dbReference type="STRING" id="1457154.CAPSK01_000337"/>
<dbReference type="GO" id="GO:0016747">
    <property type="term" value="F:acyltransferase activity, transferring groups other than amino-acyl groups"/>
    <property type="evidence" value="ECO:0007669"/>
    <property type="project" value="InterPro"/>
</dbReference>
<reference evidence="2 3" key="1">
    <citation type="submission" date="2014-07" db="EMBL/GenBank/DDBJ databases">
        <title>Expanding our view of genomic diversity in Candidatus Accumulibacter clades.</title>
        <authorList>
            <person name="Skennerton C.T."/>
            <person name="Barr J.J."/>
            <person name="Slater F.R."/>
            <person name="Bond P.L."/>
            <person name="Tyson G.W."/>
        </authorList>
    </citation>
    <scope>NUCLEOTIDE SEQUENCE [LARGE SCALE GENOMIC DNA]</scope>
    <source>
        <strain evidence="3">SK-01</strain>
    </source>
</reference>
<organism evidence="2 3">
    <name type="scientific">Candidatus Accumulibacter vicinus</name>
    <dbReference type="NCBI Taxonomy" id="2954382"/>
    <lineage>
        <taxon>Bacteria</taxon>
        <taxon>Pseudomonadati</taxon>
        <taxon>Pseudomonadota</taxon>
        <taxon>Betaproteobacteria</taxon>
        <taxon>Candidatus Accumulibacter</taxon>
    </lineage>
</organism>
<sequence length="348" mass="37826">MIRFAPATPADDAELRALLRAHSMASWVTMAVEREPSFFGGMNRFGCDLAVIARDGDRAVGMFVRSEHPVHLNGHPVQTGYLGALRIDAGYRRRVRALRDGYAAAFAAGEQGSSGFCYTCIASENRPARRLLEGNLKGLPRYVEVGEVIALAMPRVRGKVLGHWHPMRPDEDAAVCALHNAAAASRQFSPVLNPMTLVATGADFFVCRDALGKPAACMALWNQNDYKQVVARSYRQPLAALRPLYNAVAAARRQVTLPRPGQAVDQTYLAFLAADAKHAPMLTELVADALAMCRTAVLTMGVSTHDPGLQEIIARFCPSHYRMTVYTVAYGDPPGLDGRPVLPEIAVL</sequence>
<evidence type="ECO:0000259" key="1">
    <source>
        <dbReference type="PROSITE" id="PS51186"/>
    </source>
</evidence>
<dbReference type="InterPro" id="IPR016181">
    <property type="entry name" value="Acyl_CoA_acyltransferase"/>
</dbReference>
<dbReference type="AlphaFoldDB" id="A0A084Y5E7"/>
<name>A0A084Y5E7_9PROT</name>
<protein>
    <recommendedName>
        <fullName evidence="1">N-acetyltransferase domain-containing protein</fullName>
    </recommendedName>
</protein>
<evidence type="ECO:0000313" key="2">
    <source>
        <dbReference type="EMBL" id="KFB69941.1"/>
    </source>
</evidence>
<feature type="domain" description="N-acetyltransferase" evidence="1">
    <location>
        <begin position="2"/>
        <end position="158"/>
    </location>
</feature>
<dbReference type="InterPro" id="IPR000182">
    <property type="entry name" value="GNAT_dom"/>
</dbReference>
<evidence type="ECO:0000313" key="3">
    <source>
        <dbReference type="Proteomes" id="UP000019812"/>
    </source>
</evidence>
<dbReference type="Proteomes" id="UP000019812">
    <property type="component" value="Unassembled WGS sequence"/>
</dbReference>
<dbReference type="SUPFAM" id="SSF55729">
    <property type="entry name" value="Acyl-CoA N-acyltransferases (Nat)"/>
    <property type="match status" value="1"/>
</dbReference>
<gene>
    <name evidence="2" type="ORF">CAPSK01_000337</name>
</gene>
<dbReference type="EMBL" id="JDSS02000006">
    <property type="protein sequence ID" value="KFB69941.1"/>
    <property type="molecule type" value="Genomic_DNA"/>
</dbReference>
<accession>A0A084Y5E7</accession>
<dbReference type="PROSITE" id="PS51186">
    <property type="entry name" value="GNAT"/>
    <property type="match status" value="1"/>
</dbReference>
<proteinExistence type="predicted"/>